<dbReference type="AlphaFoldDB" id="A0A8H6IXR8"/>
<feature type="short sequence motif" description="GXGXXG" evidence="4">
    <location>
        <begin position="247"/>
        <end position="252"/>
    </location>
</feature>
<feature type="compositionally biased region" description="Basic and acidic residues" evidence="5">
    <location>
        <begin position="115"/>
        <end position="150"/>
    </location>
</feature>
<dbReference type="Proteomes" id="UP000639643">
    <property type="component" value="Unassembled WGS sequence"/>
</dbReference>
<dbReference type="PROSITE" id="PS51635">
    <property type="entry name" value="PNPLA"/>
    <property type="match status" value="1"/>
</dbReference>
<organism evidence="7 8">
    <name type="scientific">Colletotrichum musicola</name>
    <dbReference type="NCBI Taxonomy" id="2175873"/>
    <lineage>
        <taxon>Eukaryota</taxon>
        <taxon>Fungi</taxon>
        <taxon>Dikarya</taxon>
        <taxon>Ascomycota</taxon>
        <taxon>Pezizomycotina</taxon>
        <taxon>Sordariomycetes</taxon>
        <taxon>Hypocreomycetidae</taxon>
        <taxon>Glomerellales</taxon>
        <taxon>Glomerellaceae</taxon>
        <taxon>Colletotrichum</taxon>
        <taxon>Colletotrichum orchidearum species complex</taxon>
    </lineage>
</organism>
<dbReference type="InterPro" id="IPR002641">
    <property type="entry name" value="PNPLA_dom"/>
</dbReference>
<gene>
    <name evidence="7" type="ORF">CMUS01_15249</name>
</gene>
<evidence type="ECO:0000256" key="5">
    <source>
        <dbReference type="SAM" id="MobiDB-lite"/>
    </source>
</evidence>
<feature type="short sequence motif" description="DGA/G" evidence="4">
    <location>
        <begin position="474"/>
        <end position="476"/>
    </location>
</feature>
<sequence>MAGQPNLWPNDNEFPTKNGLYVRGCHAKTAKEDEKMKVLVAEADGVHETWYRTPAFSQTDIDRIKMIQLRAESFERGIGVPAFGIWTSWFELSIVGKGSDEPRVQGGVTLTWRSHKNESRKEDPRQKTDAAQEKVAVQKKDPPQEEKESFQEEGDSLVVRLGVQHKGWELHARKGLLIMEFGEAAPKKPMQYGSNAVDAAKMDAVCRDVNRTTLKEGELPDLPPSVFEAWRAEELNQPALRVLALDGGGVRGLASLYILDRVMSKAFGDDYEVRAQEGKYIVLADCSREFRADIRARDRLIAIMLGRLGMGVRYCIEKYKQLMPDIFPAGKAHSWYDNVFNHQEKWDHKVLERVIDDIIRARFPDVEPKDVPLMNGMGTFIGGENGWRVQHGTVGGVDMKNKGRCKVFVTAARKTGSNRSPPVLLRSYVNPTLGCNLPSTKVWQAARATSAAPWFFKEIEIEDRITNETMTLIDGGVQANNPLGWVWNEILSIYGPYRTTSCFLSIGTGVAPSTILPAIELVGQGSNSVKAGGSILYNWEENFKLISALKEGYSALLTNTELTNVMFRTLVNNFAPATGITKYFRFNVADDLSPDDFDKTHGENDKQTVIDDWRGRRWGGVLGGRHVEEVPGTEKVRMVDMDESSDDAMQKIREQVEGYLMSDKAVMVVEACALALNPNAAGIRGSVDQANGVANAVNGIAVHANGNANQQNGVANLLNGNAAQANINANHANGNIPPLNGGQVNDPNVVINQGPNGGIVGGQVNVQVQV</sequence>
<evidence type="ECO:0000313" key="7">
    <source>
        <dbReference type="EMBL" id="KAF6802827.1"/>
    </source>
</evidence>
<keyword evidence="7" id="KW-0418">Kinase</keyword>
<dbReference type="GO" id="GO:0019369">
    <property type="term" value="P:arachidonate metabolic process"/>
    <property type="evidence" value="ECO:0007669"/>
    <property type="project" value="TreeGrafter"/>
</dbReference>
<evidence type="ECO:0000256" key="2">
    <source>
        <dbReference type="ARBA" id="ARBA00022963"/>
    </source>
</evidence>
<keyword evidence="8" id="KW-1185">Reference proteome</keyword>
<dbReference type="OrthoDB" id="1658288at2759"/>
<dbReference type="Pfam" id="PF01734">
    <property type="entry name" value="Patatin"/>
    <property type="match status" value="1"/>
</dbReference>
<keyword evidence="2" id="KW-0442">Lipid degradation</keyword>
<feature type="domain" description="PNPLA" evidence="6">
    <location>
        <begin position="243"/>
        <end position="487"/>
    </location>
</feature>
<keyword evidence="1" id="KW-0378">Hydrolase</keyword>
<evidence type="ECO:0000313" key="8">
    <source>
        <dbReference type="Proteomes" id="UP000639643"/>
    </source>
</evidence>
<evidence type="ECO:0000259" key="6">
    <source>
        <dbReference type="PROSITE" id="PS51635"/>
    </source>
</evidence>
<keyword evidence="7" id="KW-0808">Transferase</keyword>
<dbReference type="GO" id="GO:0046486">
    <property type="term" value="P:glycerolipid metabolic process"/>
    <property type="evidence" value="ECO:0007669"/>
    <property type="project" value="UniProtKB-ARBA"/>
</dbReference>
<proteinExistence type="predicted"/>
<evidence type="ECO:0000256" key="3">
    <source>
        <dbReference type="ARBA" id="ARBA00023098"/>
    </source>
</evidence>
<keyword evidence="3" id="KW-0443">Lipid metabolism</keyword>
<dbReference type="Gene3D" id="3.40.1090.10">
    <property type="entry name" value="Cytosolic phospholipase A2 catalytic domain"/>
    <property type="match status" value="1"/>
</dbReference>
<protein>
    <submittedName>
        <fullName evidence="7">Protein kinase subdomain-containing protein</fullName>
    </submittedName>
</protein>
<dbReference type="SUPFAM" id="SSF52151">
    <property type="entry name" value="FabD/lysophospholipase-like"/>
    <property type="match status" value="1"/>
</dbReference>
<dbReference type="PANTHER" id="PTHR24185:SF1">
    <property type="entry name" value="CALCIUM-INDEPENDENT PHOSPHOLIPASE A2-GAMMA"/>
    <property type="match status" value="1"/>
</dbReference>
<dbReference type="PANTHER" id="PTHR24185">
    <property type="entry name" value="CALCIUM-INDEPENDENT PHOSPHOLIPASE A2-GAMMA"/>
    <property type="match status" value="1"/>
</dbReference>
<dbReference type="EMBL" id="WIGM01001239">
    <property type="protein sequence ID" value="KAF6802827.1"/>
    <property type="molecule type" value="Genomic_DNA"/>
</dbReference>
<feature type="region of interest" description="Disordered" evidence="5">
    <location>
        <begin position="113"/>
        <end position="153"/>
    </location>
</feature>
<comment type="caution">
    <text evidence="7">The sequence shown here is derived from an EMBL/GenBank/DDBJ whole genome shotgun (WGS) entry which is preliminary data.</text>
</comment>
<evidence type="ECO:0000256" key="4">
    <source>
        <dbReference type="PROSITE-ProRule" id="PRU01161"/>
    </source>
</evidence>
<reference evidence="7" key="1">
    <citation type="journal article" date="2020" name="Phytopathology">
        <title>Genome Sequence Resources of Colletotrichum truncatum, C. plurivorum, C. musicola, and C. sojae: Four Species Pathogenic to Soybean (Glycine max).</title>
        <authorList>
            <person name="Rogerio F."/>
            <person name="Boufleur T.R."/>
            <person name="Ciampi-Guillardi M."/>
            <person name="Sukno S.A."/>
            <person name="Thon M.R."/>
            <person name="Massola Junior N.S."/>
            <person name="Baroncelli R."/>
        </authorList>
    </citation>
    <scope>NUCLEOTIDE SEQUENCE</scope>
    <source>
        <strain evidence="7">LFN0074</strain>
    </source>
</reference>
<dbReference type="InterPro" id="IPR016035">
    <property type="entry name" value="Acyl_Trfase/lysoPLipase"/>
</dbReference>
<name>A0A8H6IXR8_9PEZI</name>
<dbReference type="GO" id="GO:0047499">
    <property type="term" value="F:calcium-independent phospholipase A2 activity"/>
    <property type="evidence" value="ECO:0007669"/>
    <property type="project" value="TreeGrafter"/>
</dbReference>
<dbReference type="GO" id="GO:0016020">
    <property type="term" value="C:membrane"/>
    <property type="evidence" value="ECO:0007669"/>
    <property type="project" value="TreeGrafter"/>
</dbReference>
<comment type="caution">
    <text evidence="4">Lacks conserved residue(s) required for the propagation of feature annotation.</text>
</comment>
<dbReference type="GO" id="GO:0016301">
    <property type="term" value="F:kinase activity"/>
    <property type="evidence" value="ECO:0007669"/>
    <property type="project" value="UniProtKB-KW"/>
</dbReference>
<evidence type="ECO:0000256" key="1">
    <source>
        <dbReference type="ARBA" id="ARBA00022801"/>
    </source>
</evidence>
<accession>A0A8H6IXR8</accession>